<dbReference type="OrthoDB" id="7605215at2"/>
<dbReference type="RefSeq" id="WP_018303276.1">
    <property type="nucleotide sequence ID" value="NZ_KB902293.1"/>
</dbReference>
<organism evidence="1 2">
    <name type="scientific">Wenxinia marina DSM 24838</name>
    <dbReference type="NCBI Taxonomy" id="1123501"/>
    <lineage>
        <taxon>Bacteria</taxon>
        <taxon>Pseudomonadati</taxon>
        <taxon>Pseudomonadota</taxon>
        <taxon>Alphaproteobacteria</taxon>
        <taxon>Rhodobacterales</taxon>
        <taxon>Roseobacteraceae</taxon>
        <taxon>Wenxinia</taxon>
    </lineage>
</organism>
<dbReference type="EMBL" id="AONG01000004">
    <property type="protein sequence ID" value="KIQ70758.1"/>
    <property type="molecule type" value="Genomic_DNA"/>
</dbReference>
<keyword evidence="2" id="KW-1185">Reference proteome</keyword>
<dbReference type="eggNOG" id="ENOG5032VB1">
    <property type="taxonomic scope" value="Bacteria"/>
</dbReference>
<comment type="caution">
    <text evidence="1">The sequence shown here is derived from an EMBL/GenBank/DDBJ whole genome shotgun (WGS) entry which is preliminary data.</text>
</comment>
<dbReference type="STRING" id="1123501.Wenmar_00642"/>
<protein>
    <submittedName>
        <fullName evidence="1">Uncharacterized protein</fullName>
    </submittedName>
</protein>
<reference evidence="1 2" key="1">
    <citation type="submission" date="2013-01" db="EMBL/GenBank/DDBJ databases">
        <authorList>
            <person name="Fiebig A."/>
            <person name="Goeker M."/>
            <person name="Klenk H.-P.P."/>
        </authorList>
    </citation>
    <scope>NUCLEOTIDE SEQUENCE [LARGE SCALE GENOMIC DNA]</scope>
    <source>
        <strain evidence="1 2">DSM 24838</strain>
    </source>
</reference>
<dbReference type="PATRIC" id="fig|1123501.6.peg.707"/>
<dbReference type="AlphaFoldDB" id="A0A0D0QIA3"/>
<proteinExistence type="predicted"/>
<evidence type="ECO:0000313" key="2">
    <source>
        <dbReference type="Proteomes" id="UP000035100"/>
    </source>
</evidence>
<gene>
    <name evidence="1" type="ORF">Wenmar_00642</name>
</gene>
<dbReference type="Proteomes" id="UP000035100">
    <property type="component" value="Unassembled WGS sequence"/>
</dbReference>
<accession>A0A0D0QIA3</accession>
<name>A0A0D0QIA3_9RHOB</name>
<evidence type="ECO:0000313" key="1">
    <source>
        <dbReference type="EMBL" id="KIQ70758.1"/>
    </source>
</evidence>
<sequence length="186" mass="19558">MAVTVEQVEAIPDEYPDAPAGLSAKAAALDPAPLWQRIEAWTSVRWTAREVVWTVEGEGAWTVPLAPATVTSAEVWESGAWSSLTLTAGPYGFEMAGDGPYRITATVGGGDPDVPAAVLEAFRRLAEYSAEIGVYDLTHGRAGAAGVDTAIGGSLKIGFERTATWAARAMVNSGAADLLRPWRRAA</sequence>